<dbReference type="CDD" id="cd00882">
    <property type="entry name" value="Ras_like_GTPase"/>
    <property type="match status" value="1"/>
</dbReference>
<organism evidence="3">
    <name type="scientific">Psilocybe cubensis</name>
    <name type="common">Psychedelic mushroom</name>
    <name type="synonym">Stropharia cubensis</name>
    <dbReference type="NCBI Taxonomy" id="181762"/>
    <lineage>
        <taxon>Eukaryota</taxon>
        <taxon>Fungi</taxon>
        <taxon>Dikarya</taxon>
        <taxon>Basidiomycota</taxon>
        <taxon>Agaricomycotina</taxon>
        <taxon>Agaricomycetes</taxon>
        <taxon>Agaricomycetidae</taxon>
        <taxon>Agaricales</taxon>
        <taxon>Agaricineae</taxon>
        <taxon>Strophariaceae</taxon>
        <taxon>Psilocybe</taxon>
    </lineage>
</organism>
<comment type="caution">
    <text evidence="3">The sequence shown here is derived from an EMBL/GenBank/DDBJ whole genome shotgun (WGS) entry which is preliminary data.</text>
</comment>
<dbReference type="Gene3D" id="3.40.50.300">
    <property type="entry name" value="P-loop containing nucleotide triphosphate hydrolases"/>
    <property type="match status" value="1"/>
</dbReference>
<evidence type="ECO:0000313" key="3">
    <source>
        <dbReference type="EMBL" id="KAG5173385.1"/>
    </source>
</evidence>
<evidence type="ECO:0000256" key="1">
    <source>
        <dbReference type="ARBA" id="ARBA00022741"/>
    </source>
</evidence>
<reference evidence="3" key="1">
    <citation type="submission" date="2021-02" db="EMBL/GenBank/DDBJ databases">
        <title>Psilocybe cubensis genome.</title>
        <authorList>
            <person name="Mckernan K.J."/>
            <person name="Crawford S."/>
            <person name="Trippe A."/>
            <person name="Kane L.T."/>
            <person name="Mclaughlin S."/>
        </authorList>
    </citation>
    <scope>NUCLEOTIDE SEQUENCE [LARGE SCALE GENOMIC DNA]</scope>
    <source>
        <strain evidence="3">MGC-MH-2018</strain>
    </source>
</reference>
<dbReference type="InterPro" id="IPR027417">
    <property type="entry name" value="P-loop_NTPase"/>
</dbReference>
<dbReference type="Pfam" id="PF04548">
    <property type="entry name" value="AIG1"/>
    <property type="match status" value="1"/>
</dbReference>
<keyword evidence="1" id="KW-0547">Nucleotide-binding</keyword>
<proteinExistence type="predicted"/>
<evidence type="ECO:0000259" key="2">
    <source>
        <dbReference type="Pfam" id="PF04548"/>
    </source>
</evidence>
<dbReference type="AlphaFoldDB" id="A0A8H7Y951"/>
<protein>
    <recommendedName>
        <fullName evidence="2">AIG1-type G domain-containing protein</fullName>
    </recommendedName>
</protein>
<name>A0A8H7Y951_PSICU</name>
<sequence length="272" mass="30408">MGSTGAGKSTFVNAVSGKAQATVGHEIDACTKNVQEVTIDDPDILKSMYPQNARLHIVDTPGFDSCTKDDEENLKTIEKWLKESYGLDALLGIIYLQDISLARCNGTAKRNLQMFKNLCGKKALRNVVFGLTKGGRVNDPELLKTRTESFKHTEGRHTKGEGVEAEVFHVPDVNSTEHSRKVVTHLLTCYCRSIVLHIQNEFIQKRIPVPNIKAGQELSMTIKQLLDAQKRYSQFSTATNLEEARQATNSLSTQLKKLKVPLSKRILRFFGF</sequence>
<dbReference type="GO" id="GO:0005525">
    <property type="term" value="F:GTP binding"/>
    <property type="evidence" value="ECO:0007669"/>
    <property type="project" value="InterPro"/>
</dbReference>
<dbReference type="OrthoDB" id="8954335at2759"/>
<dbReference type="InterPro" id="IPR006703">
    <property type="entry name" value="G_AIG1"/>
</dbReference>
<gene>
    <name evidence="3" type="ORF">JR316_000040</name>
</gene>
<accession>A0A8H7Y951</accession>
<dbReference type="SUPFAM" id="SSF52540">
    <property type="entry name" value="P-loop containing nucleoside triphosphate hydrolases"/>
    <property type="match status" value="1"/>
</dbReference>
<feature type="domain" description="AIG1-type G" evidence="2">
    <location>
        <begin position="1"/>
        <end position="141"/>
    </location>
</feature>
<dbReference type="EMBL" id="JAFIQS010000001">
    <property type="protein sequence ID" value="KAG5173385.1"/>
    <property type="molecule type" value="Genomic_DNA"/>
</dbReference>